<dbReference type="InterPro" id="IPR045148">
    <property type="entry name" value="TCRG1-like"/>
</dbReference>
<protein>
    <recommendedName>
        <fullName evidence="3">WW domain-containing protein</fullName>
    </recommendedName>
</protein>
<evidence type="ECO:0000256" key="2">
    <source>
        <dbReference type="SAM" id="MobiDB-lite"/>
    </source>
</evidence>
<dbReference type="GO" id="GO:0070063">
    <property type="term" value="F:RNA polymerase binding"/>
    <property type="evidence" value="ECO:0007669"/>
    <property type="project" value="InterPro"/>
</dbReference>
<evidence type="ECO:0000259" key="3">
    <source>
        <dbReference type="PROSITE" id="PS50020"/>
    </source>
</evidence>
<dbReference type="GeneID" id="39747601"/>
<dbReference type="GO" id="GO:0003712">
    <property type="term" value="F:transcription coregulator activity"/>
    <property type="evidence" value="ECO:0007669"/>
    <property type="project" value="TreeGrafter"/>
</dbReference>
<dbReference type="PROSITE" id="PS50020">
    <property type="entry name" value="WW_DOMAIN_2"/>
    <property type="match status" value="1"/>
</dbReference>
<proteinExistence type="predicted"/>
<evidence type="ECO:0000313" key="5">
    <source>
        <dbReference type="Proteomes" id="UP000195521"/>
    </source>
</evidence>
<dbReference type="RefSeq" id="XP_028543472.1">
    <property type="nucleotide sequence ID" value="XM_028687671.1"/>
</dbReference>
<evidence type="ECO:0000313" key="4">
    <source>
        <dbReference type="EMBL" id="GAW80883.1"/>
    </source>
</evidence>
<dbReference type="GO" id="GO:0005634">
    <property type="term" value="C:nucleus"/>
    <property type="evidence" value="ECO:0007669"/>
    <property type="project" value="TreeGrafter"/>
</dbReference>
<evidence type="ECO:0000256" key="1">
    <source>
        <dbReference type="ARBA" id="ARBA00022737"/>
    </source>
</evidence>
<dbReference type="Gene3D" id="2.20.70.10">
    <property type="match status" value="1"/>
</dbReference>
<dbReference type="InterPro" id="IPR001202">
    <property type="entry name" value="WW_dom"/>
</dbReference>
<accession>A0A1Y1JKC0</accession>
<dbReference type="Gene3D" id="1.10.10.440">
    <property type="entry name" value="FF domain"/>
    <property type="match status" value="1"/>
</dbReference>
<dbReference type="InterPro" id="IPR036020">
    <property type="entry name" value="WW_dom_sf"/>
</dbReference>
<dbReference type="PANTHER" id="PTHR15377:SF3">
    <property type="entry name" value="WW DOMAIN-CONTAINING PROTEIN"/>
    <property type="match status" value="1"/>
</dbReference>
<name>A0A1Y1JKC0_PLAGO</name>
<dbReference type="CDD" id="cd00201">
    <property type="entry name" value="WW"/>
    <property type="match status" value="1"/>
</dbReference>
<dbReference type="Pfam" id="PF01846">
    <property type="entry name" value="FF"/>
    <property type="match status" value="1"/>
</dbReference>
<keyword evidence="1" id="KW-0677">Repeat</keyword>
<dbReference type="InterPro" id="IPR036517">
    <property type="entry name" value="FF_domain_sf"/>
</dbReference>
<feature type="domain" description="WW" evidence="3">
    <location>
        <begin position="63"/>
        <end position="105"/>
    </location>
</feature>
<comment type="caution">
    <text evidence="4">The sequence shown here is derived from an EMBL/GenBank/DDBJ whole genome shotgun (WGS) entry which is preliminary data.</text>
</comment>
<gene>
    <name evidence="4" type="ORF">PGO_090820</name>
</gene>
<dbReference type="InterPro" id="IPR002713">
    <property type="entry name" value="FF_domain"/>
</dbReference>
<dbReference type="PANTHER" id="PTHR15377">
    <property type="entry name" value="TRANSCRIPTION ELONGATION REGULATOR 1"/>
    <property type="match status" value="1"/>
</dbReference>
<organism evidence="4 5">
    <name type="scientific">Plasmodium gonderi</name>
    <dbReference type="NCBI Taxonomy" id="77519"/>
    <lineage>
        <taxon>Eukaryota</taxon>
        <taxon>Sar</taxon>
        <taxon>Alveolata</taxon>
        <taxon>Apicomplexa</taxon>
        <taxon>Aconoidasida</taxon>
        <taxon>Haemosporida</taxon>
        <taxon>Plasmodiidae</taxon>
        <taxon>Plasmodium</taxon>
        <taxon>Plasmodium (Plasmodium)</taxon>
    </lineage>
</organism>
<dbReference type="EMBL" id="BDQF01000010">
    <property type="protein sequence ID" value="GAW80883.1"/>
    <property type="molecule type" value="Genomic_DNA"/>
</dbReference>
<feature type="region of interest" description="Disordered" evidence="2">
    <location>
        <begin position="355"/>
        <end position="398"/>
    </location>
</feature>
<dbReference type="AlphaFoldDB" id="A0A1Y1JKC0"/>
<dbReference type="SUPFAM" id="SSF51045">
    <property type="entry name" value="WW domain"/>
    <property type="match status" value="1"/>
</dbReference>
<reference evidence="5" key="1">
    <citation type="submission" date="2017-04" db="EMBL/GenBank/DDBJ databases">
        <title>Plasmodium gonderi genome.</title>
        <authorList>
            <person name="Arisue N."/>
            <person name="Honma H."/>
            <person name="Kawai S."/>
            <person name="Tougan T."/>
            <person name="Tanabe K."/>
            <person name="Horii T."/>
        </authorList>
    </citation>
    <scope>NUCLEOTIDE SEQUENCE [LARGE SCALE GENOMIC DNA]</scope>
    <source>
        <strain evidence="5">ATCC 30045</strain>
    </source>
</reference>
<dbReference type="Proteomes" id="UP000195521">
    <property type="component" value="Unassembled WGS sequence"/>
</dbReference>
<dbReference type="OrthoDB" id="187617at2759"/>
<sequence>MMDVMSDDVGVDSGKGENQMNEEVPHVDVKKAKVDEVIPHVDAEIACTGKYDHLSREMQEYYVGVPYSWEYVEDSKGWFVIETSKNYKFYFNKKTNEKTWKCPKEVEILMKKKQGKRAINKSGEKNDNCHFSDEQHCNGYGTTNDYAIGDNKSCGITNSKWRNSYGKIDMEKILREYKDLLIEKNMDKFCKYDNVLAHILYDQRYLNVPKELRKEYFHKIIKEIDEDKKRELKMLIENFQNLLSKVGDEIVYPFNESDAISLLKGKEGFEGNHTKNWNFTRNKLLKEFLEKKKKDMEKEMEQNFEIVLNNHLKEASPGGWIKIKNNLGKNKKYEILSYDKKNQIFQSVSQKLLEKRKNKCSPNDQELYPQRSRGSRTWEHDEKTSVRHSKDGRVSGKERANMDERNLFLSLLHEKLKKPTMDENILKYDTFPMKKYSNFEDAFKIPTDLTKDERYKNIRLSDMEKFDLYKKFINSYINSKRDMFEKLLHEVPINYVNKSIHDIIKLVDKEDRIFTSIKLEHLEMVFSKWKNYKIREAKKMFTDYLKKSNFVKYNSDERDNYERLLGVLSQDLSYELLKCVPMERESIIKERIKELKAEHEKNKNLAEKLNR</sequence>
<feature type="compositionally biased region" description="Basic and acidic residues" evidence="2">
    <location>
        <begin position="376"/>
        <end position="398"/>
    </location>
</feature>
<dbReference type="OMA" id="SWEYVEG"/>
<keyword evidence="5" id="KW-1185">Reference proteome</keyword>
<dbReference type="SUPFAM" id="SSF81698">
    <property type="entry name" value="FF domain"/>
    <property type="match status" value="1"/>
</dbReference>